<dbReference type="Pfam" id="PF01613">
    <property type="entry name" value="Flavin_Reduct"/>
    <property type="match status" value="1"/>
</dbReference>
<dbReference type="RefSeq" id="XP_001802206.1">
    <property type="nucleotide sequence ID" value="XM_001802154.1"/>
</dbReference>
<dbReference type="SMART" id="SM00903">
    <property type="entry name" value="Flavin_Reduct"/>
    <property type="match status" value="1"/>
</dbReference>
<dbReference type="VEuPathDB" id="FungiDB:JI435_119740"/>
<dbReference type="STRING" id="321614.Q0U8E0"/>
<dbReference type="AlphaFoldDB" id="Q0U8E0"/>
<dbReference type="InterPro" id="IPR012349">
    <property type="entry name" value="Split_barrel_FMN-bd"/>
</dbReference>
<feature type="domain" description="Flavin reductase like" evidence="3">
    <location>
        <begin position="14"/>
        <end position="179"/>
    </location>
</feature>
<dbReference type="InterPro" id="IPR050268">
    <property type="entry name" value="NADH-dep_flavin_reductase"/>
</dbReference>
<dbReference type="Proteomes" id="UP000001055">
    <property type="component" value="Unassembled WGS sequence"/>
</dbReference>
<dbReference type="HOGENOM" id="CLU_018728_0_0_1"/>
<evidence type="ECO:0000313" key="4">
    <source>
        <dbReference type="EMBL" id="EAT80386.2"/>
    </source>
</evidence>
<name>Q0U8E0_PHANO</name>
<organism evidence="4 5">
    <name type="scientific">Phaeosphaeria nodorum (strain SN15 / ATCC MYA-4574 / FGSC 10173)</name>
    <name type="common">Glume blotch fungus</name>
    <name type="synonym">Parastagonospora nodorum</name>
    <dbReference type="NCBI Taxonomy" id="321614"/>
    <lineage>
        <taxon>Eukaryota</taxon>
        <taxon>Fungi</taxon>
        <taxon>Dikarya</taxon>
        <taxon>Ascomycota</taxon>
        <taxon>Pezizomycotina</taxon>
        <taxon>Dothideomycetes</taxon>
        <taxon>Pleosporomycetidae</taxon>
        <taxon>Pleosporales</taxon>
        <taxon>Pleosporineae</taxon>
        <taxon>Phaeosphaeriaceae</taxon>
        <taxon>Parastagonospora</taxon>
    </lineage>
</organism>
<keyword evidence="1" id="KW-0560">Oxidoreductase</keyword>
<feature type="region of interest" description="Disordered" evidence="2">
    <location>
        <begin position="561"/>
        <end position="583"/>
    </location>
</feature>
<gene>
    <name evidence="4" type="ORF">SNOG_11974</name>
</gene>
<reference evidence="5" key="1">
    <citation type="journal article" date="2007" name="Plant Cell">
        <title>Dothideomycete-plant interactions illuminated by genome sequencing and EST analysis of the wheat pathogen Stagonospora nodorum.</title>
        <authorList>
            <person name="Hane J.K."/>
            <person name="Lowe R.G."/>
            <person name="Solomon P.S."/>
            <person name="Tan K.C."/>
            <person name="Schoch C.L."/>
            <person name="Spatafora J.W."/>
            <person name="Crous P.W."/>
            <person name="Kodira C."/>
            <person name="Birren B.W."/>
            <person name="Galagan J.E."/>
            <person name="Torriani S.F."/>
            <person name="McDonald B.A."/>
            <person name="Oliver R.P."/>
        </authorList>
    </citation>
    <scope>NUCLEOTIDE SEQUENCE [LARGE SCALE GENOMIC DNA]</scope>
    <source>
        <strain evidence="5">SN15 / ATCC MYA-4574 / FGSC 10173</strain>
    </source>
</reference>
<dbReference type="InParanoid" id="Q0U8E0"/>
<evidence type="ECO:0000259" key="3">
    <source>
        <dbReference type="SMART" id="SM00903"/>
    </source>
</evidence>
<evidence type="ECO:0000256" key="2">
    <source>
        <dbReference type="SAM" id="MobiDB-lite"/>
    </source>
</evidence>
<evidence type="ECO:0000256" key="1">
    <source>
        <dbReference type="ARBA" id="ARBA00023002"/>
    </source>
</evidence>
<dbReference type="Gene3D" id="2.30.110.10">
    <property type="entry name" value="Electron Transport, Fmn-binding Protein, Chain A"/>
    <property type="match status" value="1"/>
</dbReference>
<dbReference type="GeneID" id="5979116"/>
<dbReference type="KEGG" id="pno:SNOG_11974"/>
<dbReference type="PANTHER" id="PTHR30466">
    <property type="entry name" value="FLAVIN REDUCTASE"/>
    <property type="match status" value="1"/>
</dbReference>
<dbReference type="EMBL" id="CH445345">
    <property type="protein sequence ID" value="EAT80386.2"/>
    <property type="molecule type" value="Genomic_DNA"/>
</dbReference>
<dbReference type="GO" id="GO:0010181">
    <property type="term" value="F:FMN binding"/>
    <property type="evidence" value="ECO:0007669"/>
    <property type="project" value="InterPro"/>
</dbReference>
<dbReference type="SUPFAM" id="SSF50475">
    <property type="entry name" value="FMN-binding split barrel"/>
    <property type="match status" value="1"/>
</dbReference>
<proteinExistence type="predicted"/>
<dbReference type="GO" id="GO:0042602">
    <property type="term" value="F:riboflavin reductase (NADPH) activity"/>
    <property type="evidence" value="ECO:0000318"/>
    <property type="project" value="GO_Central"/>
</dbReference>
<dbReference type="InterPro" id="IPR002563">
    <property type="entry name" value="Flavin_Rdtase-like_dom"/>
</dbReference>
<evidence type="ECO:0000313" key="5">
    <source>
        <dbReference type="Proteomes" id="UP000001055"/>
    </source>
</evidence>
<feature type="compositionally biased region" description="Basic and acidic residues" evidence="2">
    <location>
        <begin position="561"/>
        <end position="579"/>
    </location>
</feature>
<protein>
    <recommendedName>
        <fullName evidence="3">Flavin reductase like domain-containing protein</fullName>
    </recommendedName>
</protein>
<dbReference type="eggNOG" id="ENOG502SB89">
    <property type="taxonomic scope" value="Eukaryota"/>
</dbReference>
<accession>Q0U8E0</accession>
<sequence>MVRQLMRNVPELGRGSLTVHRLRFPSLKMNVPMGVAVSSLSTVTLDPPLISFNVKEPSKTLDAIRAAEGRFRIHFPAGNRGGAAMVDLFTRGNHPDAYNMRIKKLRLLVPGFSSAIKYLETPSKAPQISSDSVRAAMECTLTQEFSVADHVIVVAKVDSMENRAPGSRTILYVDGSYIRPDGTLITIPNDQAADIQSTCGEEERRNYLEQTKSVIKAKPRLLESGKEAIRDLEAMLPMSPGTWGINLEQLIDQCRREAGMPSNLSASLQESSVLSDFYGRLTPSDRSKIVERAKNLVATNSDYLGQNFRIFLQHLSKVSGSSVYAAASPELFGPSKIDIAGEVSKEETRVIISRVIRHMQVDNPTTFRKRVHNDSHETLRLLGIHPCITGFDAEFFFGKLQHIYTTSHSIRENASRVEEMLKPWFDATIGWEDFETRVKSFVQKEPMRAMSWSTRDKLAAMGLSWEAVLDVPSSSDKQPLNGGHVLNTLVAKELKALHGKGPEELSQAIALYLKQEYNFDVDPEAPAIVPLTISRVKSATQKDSGVVRNSKRTGRFQKMLEKKAAAKESNRKGKEEQAKGRRVRMRYNWNGPQRIDWKASTCTTLYTKRFHVCLRAICII</sequence>
<dbReference type="PANTHER" id="PTHR30466:SF1">
    <property type="entry name" value="FMN REDUCTASE (NADH) RUTF"/>
    <property type="match status" value="1"/>
</dbReference>